<organism evidence="2 3">
    <name type="scientific">Variovorax ginsengisoli</name>
    <dbReference type="NCBI Taxonomy" id="363844"/>
    <lineage>
        <taxon>Bacteria</taxon>
        <taxon>Pseudomonadati</taxon>
        <taxon>Pseudomonadota</taxon>
        <taxon>Betaproteobacteria</taxon>
        <taxon>Burkholderiales</taxon>
        <taxon>Comamonadaceae</taxon>
        <taxon>Variovorax</taxon>
    </lineage>
</organism>
<dbReference type="RefSeq" id="WP_307690539.1">
    <property type="nucleotide sequence ID" value="NZ_JAUSRO010000009.1"/>
</dbReference>
<dbReference type="EMBL" id="JAUSRO010000009">
    <property type="protein sequence ID" value="MDP9900733.1"/>
    <property type="molecule type" value="Genomic_DNA"/>
</dbReference>
<evidence type="ECO:0000313" key="2">
    <source>
        <dbReference type="EMBL" id="MDP9900733.1"/>
    </source>
</evidence>
<gene>
    <name evidence="2" type="ORF">J2W36_002999</name>
</gene>
<feature type="transmembrane region" description="Helical" evidence="1">
    <location>
        <begin position="140"/>
        <end position="160"/>
    </location>
</feature>
<evidence type="ECO:0000256" key="1">
    <source>
        <dbReference type="SAM" id="Phobius"/>
    </source>
</evidence>
<dbReference type="InterPro" id="IPR018681">
    <property type="entry name" value="DUF2165_transmembrane"/>
</dbReference>
<keyword evidence="3" id="KW-1185">Reference proteome</keyword>
<evidence type="ECO:0000313" key="3">
    <source>
        <dbReference type="Proteomes" id="UP001226867"/>
    </source>
</evidence>
<reference evidence="2 3" key="1">
    <citation type="submission" date="2023-07" db="EMBL/GenBank/DDBJ databases">
        <title>Sorghum-associated microbial communities from plants grown in Nebraska, USA.</title>
        <authorList>
            <person name="Schachtman D."/>
        </authorList>
    </citation>
    <scope>NUCLEOTIDE SEQUENCE [LARGE SCALE GENOMIC DNA]</scope>
    <source>
        <strain evidence="2 3">DS1607</strain>
    </source>
</reference>
<sequence length="161" mass="17228">MSLSTSLWLFLAVQALGLAVWLTISVVNNCHGFGGSAGAVGATMSMAPLKQPPAIHTPLLSRAIGSQTLHRTALLVVLALQILAAAACWTGCWQLLVVGDLGASRLWLNLGLSAFTAFLLAMHLGGLWFGYWIRQEGLQLTHIALLVWAVAAFFLFNTAWT</sequence>
<dbReference type="Pfam" id="PF09933">
    <property type="entry name" value="DUF2165"/>
    <property type="match status" value="1"/>
</dbReference>
<protein>
    <submittedName>
        <fullName evidence="2">Small integral membrane protein</fullName>
    </submittedName>
</protein>
<name>A0ABT9S8Q2_9BURK</name>
<accession>A0ABT9S8Q2</accession>
<feature type="transmembrane region" description="Helical" evidence="1">
    <location>
        <begin position="108"/>
        <end position="133"/>
    </location>
</feature>
<keyword evidence="1" id="KW-1133">Transmembrane helix</keyword>
<keyword evidence="1" id="KW-0472">Membrane</keyword>
<dbReference type="Proteomes" id="UP001226867">
    <property type="component" value="Unassembled WGS sequence"/>
</dbReference>
<proteinExistence type="predicted"/>
<keyword evidence="1" id="KW-0812">Transmembrane</keyword>
<feature type="transmembrane region" description="Helical" evidence="1">
    <location>
        <begin position="72"/>
        <end position="96"/>
    </location>
</feature>
<comment type="caution">
    <text evidence="2">The sequence shown here is derived from an EMBL/GenBank/DDBJ whole genome shotgun (WGS) entry which is preliminary data.</text>
</comment>
<feature type="transmembrane region" description="Helical" evidence="1">
    <location>
        <begin position="6"/>
        <end position="27"/>
    </location>
</feature>